<evidence type="ECO:0000313" key="2">
    <source>
        <dbReference type="Proteomes" id="UP000515126"/>
    </source>
</evidence>
<dbReference type="PANTHER" id="PTHR40389">
    <property type="entry name" value="ENDOGENOUS RETROVIRUS GROUP K MEMBER 24 GAG POLYPROTEIN-RELATED"/>
    <property type="match status" value="1"/>
</dbReference>
<dbReference type="InterPro" id="IPR008919">
    <property type="entry name" value="Retrov_capsid_N"/>
</dbReference>
<evidence type="ECO:0000313" key="3">
    <source>
        <dbReference type="RefSeq" id="XP_021009851.1"/>
    </source>
</evidence>
<feature type="compositionally biased region" description="Low complexity" evidence="1">
    <location>
        <begin position="7"/>
        <end position="16"/>
    </location>
</feature>
<dbReference type="Gene3D" id="1.10.375.10">
    <property type="entry name" value="Human Immunodeficiency Virus Type 1 Capsid Protein"/>
    <property type="match status" value="1"/>
</dbReference>
<reference evidence="3" key="1">
    <citation type="submission" date="2025-08" db="UniProtKB">
        <authorList>
            <consortium name="RefSeq"/>
        </authorList>
    </citation>
    <scope>IDENTIFICATION</scope>
</reference>
<dbReference type="AlphaFoldDB" id="A0A6P5P6U7"/>
<feature type="compositionally biased region" description="Basic and acidic residues" evidence="1">
    <location>
        <begin position="69"/>
        <end position="86"/>
    </location>
</feature>
<sequence length="300" mass="33192">VFVNMFSSSNQSPNSSIGVLDASPKVCLKAGQGVLEEVQDSMPETEWGLDSSSSSEELSPSEEDDLEEEAARYEEERYHPDEGRNREPRKKLKGNGSLSQGMVWSPGPSAPPPYAENFCSDSFIPRDEPQKLQQMFPVFEAADGGRIHMSVEHIQIKELAESVRNYGVSANFTLSQVKRLATLAMTPGDWQMAGKAVLTNMGQYLEWKALWYDASQMQARANAAAEGDQRNWTFDLLTGQGPYAVNQTNYNWGAYAQVSAAAIKAWKALSRKGEAGGHLTGGCSYFIRYKVKKIVRDISE</sequence>
<feature type="non-terminal residue" evidence="3">
    <location>
        <position position="1"/>
    </location>
</feature>
<dbReference type="GO" id="GO:0016032">
    <property type="term" value="P:viral process"/>
    <property type="evidence" value="ECO:0007669"/>
    <property type="project" value="InterPro"/>
</dbReference>
<dbReference type="Pfam" id="PF00607">
    <property type="entry name" value="Gag_p24"/>
    <property type="match status" value="1"/>
</dbReference>
<feature type="non-terminal residue" evidence="3">
    <location>
        <position position="300"/>
    </location>
</feature>
<dbReference type="SUPFAM" id="SSF47943">
    <property type="entry name" value="Retrovirus capsid protein, N-terminal core domain"/>
    <property type="match status" value="1"/>
</dbReference>
<feature type="region of interest" description="Disordered" evidence="1">
    <location>
        <begin position="1"/>
        <end position="22"/>
    </location>
</feature>
<dbReference type="Proteomes" id="UP000515126">
    <property type="component" value="Unplaced"/>
</dbReference>
<dbReference type="PANTHER" id="PTHR40389:SF3">
    <property type="entry name" value="IGE-BINDING PROTEIN"/>
    <property type="match status" value="1"/>
</dbReference>
<protein>
    <submittedName>
        <fullName evidence="3">IgE-binding protein-like</fullName>
    </submittedName>
</protein>
<dbReference type="InterPro" id="IPR050195">
    <property type="entry name" value="Primate_lentivir_Gag_pol-like"/>
</dbReference>
<proteinExistence type="predicted"/>
<feature type="region of interest" description="Disordered" evidence="1">
    <location>
        <begin position="34"/>
        <end position="110"/>
    </location>
</feature>
<evidence type="ECO:0000256" key="1">
    <source>
        <dbReference type="SAM" id="MobiDB-lite"/>
    </source>
</evidence>
<organism evidence="2 3">
    <name type="scientific">Mus caroli</name>
    <name type="common">Ryukyu mouse</name>
    <name type="synonym">Ricefield mouse</name>
    <dbReference type="NCBI Taxonomy" id="10089"/>
    <lineage>
        <taxon>Eukaryota</taxon>
        <taxon>Metazoa</taxon>
        <taxon>Chordata</taxon>
        <taxon>Craniata</taxon>
        <taxon>Vertebrata</taxon>
        <taxon>Euteleostomi</taxon>
        <taxon>Mammalia</taxon>
        <taxon>Eutheria</taxon>
        <taxon>Euarchontoglires</taxon>
        <taxon>Glires</taxon>
        <taxon>Rodentia</taxon>
        <taxon>Myomorpha</taxon>
        <taxon>Muroidea</taxon>
        <taxon>Muridae</taxon>
        <taxon>Murinae</taxon>
        <taxon>Mus</taxon>
        <taxon>Mus</taxon>
    </lineage>
</organism>
<dbReference type="KEGG" id="mcal:110287627"/>
<name>A0A6P5P6U7_MUSCR</name>
<feature type="compositionally biased region" description="Acidic residues" evidence="1">
    <location>
        <begin position="59"/>
        <end position="68"/>
    </location>
</feature>
<gene>
    <name evidence="3" type="primary">LOC110287627</name>
</gene>
<keyword evidence="2" id="KW-1185">Reference proteome</keyword>
<accession>A0A6P5P6U7</accession>
<dbReference type="GeneID" id="110287627"/>
<dbReference type="RefSeq" id="XP_021009851.1">
    <property type="nucleotide sequence ID" value="XM_021154192.1"/>
</dbReference>